<gene>
    <name evidence="1" type="ORF">AVDCRST_MAG84-1546</name>
</gene>
<dbReference type="AlphaFoldDB" id="A0A6J4L7A9"/>
<evidence type="ECO:0000313" key="1">
    <source>
        <dbReference type="EMBL" id="CAA9324476.1"/>
    </source>
</evidence>
<reference evidence="1" key="1">
    <citation type="submission" date="2020-02" db="EMBL/GenBank/DDBJ databases">
        <authorList>
            <person name="Meier V. D."/>
        </authorList>
    </citation>
    <scope>NUCLEOTIDE SEQUENCE</scope>
    <source>
        <strain evidence="1">AVDCRST_MAG84</strain>
    </source>
</reference>
<protein>
    <submittedName>
        <fullName evidence="1">Uncharacterized protein</fullName>
    </submittedName>
</protein>
<dbReference type="EMBL" id="CADCTZ010000244">
    <property type="protein sequence ID" value="CAA9324476.1"/>
    <property type="molecule type" value="Genomic_DNA"/>
</dbReference>
<organism evidence="1">
    <name type="scientific">uncultured Microcoleus sp</name>
    <dbReference type="NCBI Taxonomy" id="259945"/>
    <lineage>
        <taxon>Bacteria</taxon>
        <taxon>Bacillati</taxon>
        <taxon>Cyanobacteriota</taxon>
        <taxon>Cyanophyceae</taxon>
        <taxon>Oscillatoriophycideae</taxon>
        <taxon>Oscillatoriales</taxon>
        <taxon>Microcoleaceae</taxon>
        <taxon>Microcoleus</taxon>
        <taxon>environmental samples</taxon>
    </lineage>
</organism>
<feature type="non-terminal residue" evidence="1">
    <location>
        <position position="1"/>
    </location>
</feature>
<feature type="non-terminal residue" evidence="1">
    <location>
        <position position="50"/>
    </location>
</feature>
<sequence length="50" mass="5653">CDRLSEQNCQNGQLHFTPPQKLGGGFSNPPPTRMFFLLLVSLLGWKSPFF</sequence>
<accession>A0A6J4L7A9</accession>
<name>A0A6J4L7A9_9CYAN</name>
<proteinExistence type="predicted"/>